<dbReference type="Proteomes" id="UP000054978">
    <property type="component" value="Unassembled WGS sequence"/>
</dbReference>
<dbReference type="PANTHER" id="PTHR35011">
    <property type="entry name" value="2,3-DIKETO-L-GULONATE TRAP TRANSPORTER SMALL PERMEASE PROTEIN YIAM"/>
    <property type="match status" value="1"/>
</dbReference>
<accession>A0A158C665</accession>
<feature type="domain" description="Tripartite ATP-independent periplasmic transporters DctQ component" evidence="10">
    <location>
        <begin position="49"/>
        <end position="173"/>
    </location>
</feature>
<evidence type="ECO:0000313" key="11">
    <source>
        <dbReference type="EMBL" id="SAK77835.1"/>
    </source>
</evidence>
<feature type="transmembrane region" description="Helical" evidence="9">
    <location>
        <begin position="111"/>
        <end position="131"/>
    </location>
</feature>
<keyword evidence="5 9" id="KW-0812">Transmembrane</keyword>
<dbReference type="InterPro" id="IPR007387">
    <property type="entry name" value="TRAP_DctQ"/>
</dbReference>
<gene>
    <name evidence="11" type="ORF">AWB83_04028</name>
</gene>
<evidence type="ECO:0000256" key="4">
    <source>
        <dbReference type="ARBA" id="ARBA00022519"/>
    </source>
</evidence>
<dbReference type="AlphaFoldDB" id="A0A158C665"/>
<evidence type="ECO:0000256" key="9">
    <source>
        <dbReference type="RuleBase" id="RU369079"/>
    </source>
</evidence>
<sequence length="195" mass="20756">MMDAHDGKGKMQAAEVTRMEKLARGLMFVDDIVLKINLFVCSCLLLGAVIVAGLGVIFRFVLHDSLSWSDEVSAYLFVWLTCLGAAAGVKLRAHPEVRVLAGRVPAPLAPLLNDFTDCAILALGAVFVAYGSDMLALMGTETAASIPISMVYPYLSIPVCGGLLAFHSLVRIVVSHLAPQAQSNATMVEGVSEHL</sequence>
<evidence type="ECO:0000256" key="5">
    <source>
        <dbReference type="ARBA" id="ARBA00022692"/>
    </source>
</evidence>
<comment type="function">
    <text evidence="9">Part of the tripartite ATP-independent periplasmic (TRAP) transport system.</text>
</comment>
<comment type="similarity">
    <text evidence="8 9">Belongs to the TRAP transporter small permease family.</text>
</comment>
<dbReference type="GO" id="GO:0005886">
    <property type="term" value="C:plasma membrane"/>
    <property type="evidence" value="ECO:0007669"/>
    <property type="project" value="UniProtKB-SubCell"/>
</dbReference>
<feature type="transmembrane region" description="Helical" evidence="9">
    <location>
        <begin position="72"/>
        <end position="91"/>
    </location>
</feature>
<organism evidence="11 12">
    <name type="scientific">Caballeronia ptereochthonis</name>
    <dbReference type="NCBI Taxonomy" id="1777144"/>
    <lineage>
        <taxon>Bacteria</taxon>
        <taxon>Pseudomonadati</taxon>
        <taxon>Pseudomonadota</taxon>
        <taxon>Betaproteobacteria</taxon>
        <taxon>Burkholderiales</taxon>
        <taxon>Burkholderiaceae</taxon>
        <taxon>Caballeronia</taxon>
    </lineage>
</organism>
<comment type="caution">
    <text evidence="11">The sequence shown here is derived from an EMBL/GenBank/DDBJ whole genome shotgun (WGS) entry which is preliminary data.</text>
</comment>
<feature type="transmembrane region" description="Helical" evidence="9">
    <location>
        <begin position="151"/>
        <end position="174"/>
    </location>
</feature>
<dbReference type="GO" id="GO:0022857">
    <property type="term" value="F:transmembrane transporter activity"/>
    <property type="evidence" value="ECO:0007669"/>
    <property type="project" value="UniProtKB-UniRule"/>
</dbReference>
<evidence type="ECO:0000256" key="7">
    <source>
        <dbReference type="ARBA" id="ARBA00023136"/>
    </source>
</evidence>
<keyword evidence="3" id="KW-1003">Cell membrane</keyword>
<name>A0A158C665_9BURK</name>
<proteinExistence type="inferred from homology"/>
<dbReference type="EMBL" id="FCOB02000019">
    <property type="protein sequence ID" value="SAK77835.1"/>
    <property type="molecule type" value="Genomic_DNA"/>
</dbReference>
<dbReference type="InterPro" id="IPR055348">
    <property type="entry name" value="DctQ"/>
</dbReference>
<reference evidence="11" key="1">
    <citation type="submission" date="2016-01" db="EMBL/GenBank/DDBJ databases">
        <authorList>
            <person name="Peeters C."/>
        </authorList>
    </citation>
    <scope>NUCLEOTIDE SEQUENCE [LARGE SCALE GENOMIC DNA]</scope>
    <source>
        <strain evidence="11">LMG 29326</strain>
    </source>
</reference>
<evidence type="ECO:0000256" key="6">
    <source>
        <dbReference type="ARBA" id="ARBA00022989"/>
    </source>
</evidence>
<keyword evidence="4 9" id="KW-0997">Cell inner membrane</keyword>
<evidence type="ECO:0000256" key="3">
    <source>
        <dbReference type="ARBA" id="ARBA00022475"/>
    </source>
</evidence>
<keyword evidence="12" id="KW-1185">Reference proteome</keyword>
<keyword evidence="2 9" id="KW-0813">Transport</keyword>
<comment type="subcellular location">
    <subcellularLocation>
        <location evidence="1 9">Cell inner membrane</location>
        <topology evidence="1 9">Multi-pass membrane protein</topology>
    </subcellularLocation>
</comment>
<evidence type="ECO:0000259" key="10">
    <source>
        <dbReference type="Pfam" id="PF04290"/>
    </source>
</evidence>
<keyword evidence="7 9" id="KW-0472">Membrane</keyword>
<dbReference type="GO" id="GO:0015740">
    <property type="term" value="P:C4-dicarboxylate transport"/>
    <property type="evidence" value="ECO:0007669"/>
    <property type="project" value="TreeGrafter"/>
</dbReference>
<feature type="transmembrane region" description="Helical" evidence="9">
    <location>
        <begin position="36"/>
        <end position="60"/>
    </location>
</feature>
<evidence type="ECO:0000256" key="8">
    <source>
        <dbReference type="ARBA" id="ARBA00038436"/>
    </source>
</evidence>
<keyword evidence="6 9" id="KW-1133">Transmembrane helix</keyword>
<protein>
    <recommendedName>
        <fullName evidence="9">TRAP transporter small permease protein</fullName>
    </recommendedName>
</protein>
<dbReference type="Pfam" id="PF04290">
    <property type="entry name" value="DctQ"/>
    <property type="match status" value="1"/>
</dbReference>
<dbReference type="PANTHER" id="PTHR35011:SF11">
    <property type="entry name" value="TRAP TRANSPORTER SMALL PERMEASE PROTEIN"/>
    <property type="match status" value="1"/>
</dbReference>
<comment type="subunit">
    <text evidence="9">The complex comprises the extracytoplasmic solute receptor protein and the two transmembrane proteins.</text>
</comment>
<evidence type="ECO:0000256" key="1">
    <source>
        <dbReference type="ARBA" id="ARBA00004429"/>
    </source>
</evidence>
<evidence type="ECO:0000256" key="2">
    <source>
        <dbReference type="ARBA" id="ARBA00022448"/>
    </source>
</evidence>
<evidence type="ECO:0000313" key="12">
    <source>
        <dbReference type="Proteomes" id="UP000054978"/>
    </source>
</evidence>
<dbReference type="STRING" id="1777144.AWB83_04028"/>